<feature type="transmembrane region" description="Helical" evidence="9">
    <location>
        <begin position="202"/>
        <end position="225"/>
    </location>
</feature>
<sequence length="300" mass="32961">MDVGIIATQAFNGLSLFSILLLMALGLAIVFGLMGVINLAHGEFMMIGAYVTYVTQLFFAHHLKFIFNFYIFVALILSFFLTAFIGLLAERFLIQYLYKRPLDTLLATWGLSLILQQSFRNIFGANNVNVDMPSWLIGSLNISTDFSLPYNRLFIFFLSVLCVIGIFLFLFKTRWGLKIRAVTQNRNMSSALGINVRRVDSLAFAIGSGLAGIAGCALTMIGSVGPSTGQNYIVDSFMVVILGGIQSLIGTILSAFTIAEIQSIGEFFSSSSMAKAITLIAIIVLLQIRPKGLFIIRVRS</sequence>
<comment type="similarity">
    <text evidence="8">Belongs to the binding-protein-dependent transport system permease family. LivHM subfamily.</text>
</comment>
<evidence type="ECO:0000256" key="5">
    <source>
        <dbReference type="ARBA" id="ARBA00022970"/>
    </source>
</evidence>
<dbReference type="KEGG" id="tid:Thein_1142"/>
<dbReference type="InterPro" id="IPR001851">
    <property type="entry name" value="ABC_transp_permease"/>
</dbReference>
<feature type="transmembrane region" description="Helical" evidence="9">
    <location>
        <begin position="153"/>
        <end position="171"/>
    </location>
</feature>
<evidence type="ECO:0000256" key="6">
    <source>
        <dbReference type="ARBA" id="ARBA00022989"/>
    </source>
</evidence>
<dbReference type="PANTHER" id="PTHR11795:SF447">
    <property type="entry name" value="ABC TRANSPORTER PERMEASE PROTEIN"/>
    <property type="match status" value="1"/>
</dbReference>
<dbReference type="CDD" id="cd06582">
    <property type="entry name" value="TM_PBP1_LivH_like"/>
    <property type="match status" value="1"/>
</dbReference>
<dbReference type="GO" id="GO:0005886">
    <property type="term" value="C:plasma membrane"/>
    <property type="evidence" value="ECO:0007669"/>
    <property type="project" value="UniProtKB-SubCell"/>
</dbReference>
<reference evidence="11" key="1">
    <citation type="submission" date="2011-04" db="EMBL/GenBank/DDBJ databases">
        <title>The complete genome of Thermodesulfatator indicus DSM 15286.</title>
        <authorList>
            <person name="Lucas S."/>
            <person name="Copeland A."/>
            <person name="Lapidus A."/>
            <person name="Bruce D."/>
            <person name="Goodwin L."/>
            <person name="Pitluck S."/>
            <person name="Peters L."/>
            <person name="Kyrpides N."/>
            <person name="Mavromatis K."/>
            <person name="Pagani I."/>
            <person name="Ivanova N."/>
            <person name="Saunders L."/>
            <person name="Detter J.C."/>
            <person name="Tapia R."/>
            <person name="Han C."/>
            <person name="Land M."/>
            <person name="Hauser L."/>
            <person name="Markowitz V."/>
            <person name="Cheng J.-F."/>
            <person name="Hugenholtz P."/>
            <person name="Woyke T."/>
            <person name="Wu D."/>
            <person name="Spring S."/>
            <person name="Schroeder M."/>
            <person name="Brambilla E."/>
            <person name="Klenk H.-P."/>
            <person name="Eisen J.A."/>
        </authorList>
    </citation>
    <scope>NUCLEOTIDE SEQUENCE [LARGE SCALE GENOMIC DNA]</scope>
    <source>
        <strain evidence="11">DSM 15286 / JCM 11887 / CIR29812</strain>
    </source>
</reference>
<feature type="transmembrane region" description="Helical" evidence="9">
    <location>
        <begin position="44"/>
        <end position="63"/>
    </location>
</feature>
<dbReference type="OrthoDB" id="9807115at2"/>
<dbReference type="GO" id="GO:0006865">
    <property type="term" value="P:amino acid transport"/>
    <property type="evidence" value="ECO:0007669"/>
    <property type="project" value="UniProtKB-KW"/>
</dbReference>
<dbReference type="PaxDb" id="667014-Thein_1142"/>
<evidence type="ECO:0000256" key="2">
    <source>
        <dbReference type="ARBA" id="ARBA00022448"/>
    </source>
</evidence>
<dbReference type="InterPro" id="IPR017779">
    <property type="entry name" value="ABC_UrtB_bac"/>
</dbReference>
<comment type="subcellular location">
    <subcellularLocation>
        <location evidence="1">Cell membrane</location>
        <topology evidence="1">Multi-pass membrane protein</topology>
    </subcellularLocation>
</comment>
<keyword evidence="7 9" id="KW-0472">Membrane</keyword>
<feature type="transmembrane region" description="Helical" evidence="9">
    <location>
        <begin position="237"/>
        <end position="261"/>
    </location>
</feature>
<reference evidence="10 11" key="2">
    <citation type="journal article" date="2012" name="Stand. Genomic Sci.">
        <title>Complete genome sequence of the thermophilic sulfate-reducing ocean bacterium Thermodesulfatator indicus type strain (CIR29812(T)).</title>
        <authorList>
            <person name="Anderson I."/>
            <person name="Saunders E."/>
            <person name="Lapidus A."/>
            <person name="Nolan M."/>
            <person name="Lucas S."/>
            <person name="Tice H."/>
            <person name="Del Rio T.G."/>
            <person name="Cheng J.F."/>
            <person name="Han C."/>
            <person name="Tapia R."/>
            <person name="Goodwin L.A."/>
            <person name="Pitluck S."/>
            <person name="Liolios K."/>
            <person name="Mavromatis K."/>
            <person name="Pagani I."/>
            <person name="Ivanova N."/>
            <person name="Mikhailova N."/>
            <person name="Pati A."/>
            <person name="Chen A."/>
            <person name="Palaniappan K."/>
            <person name="Land M."/>
            <person name="Hauser L."/>
            <person name="Jeffries C.D."/>
            <person name="Chang Y.J."/>
            <person name="Brambilla E.M."/>
            <person name="Rohde M."/>
            <person name="Spring S."/>
            <person name="Goker M."/>
            <person name="Detter J.C."/>
            <person name="Woyke T."/>
            <person name="Bristow J."/>
            <person name="Eisen J.A."/>
            <person name="Markowitz V."/>
            <person name="Hugenholtz P."/>
            <person name="Kyrpides N.C."/>
            <person name="Klenk H.P."/>
        </authorList>
    </citation>
    <scope>NUCLEOTIDE SEQUENCE [LARGE SCALE GENOMIC DNA]</scope>
    <source>
        <strain evidence="11">DSM 15286 / JCM 11887 / CIR29812</strain>
    </source>
</reference>
<dbReference type="STRING" id="667014.Thein_1142"/>
<evidence type="ECO:0000313" key="10">
    <source>
        <dbReference type="EMBL" id="AEH45012.1"/>
    </source>
</evidence>
<evidence type="ECO:0000256" key="9">
    <source>
        <dbReference type="SAM" id="Phobius"/>
    </source>
</evidence>
<keyword evidence="3" id="KW-1003">Cell membrane</keyword>
<dbReference type="HOGENOM" id="CLU_039929_2_2_0"/>
<dbReference type="eggNOG" id="COG0559">
    <property type="taxonomic scope" value="Bacteria"/>
</dbReference>
<dbReference type="PANTHER" id="PTHR11795">
    <property type="entry name" value="BRANCHED-CHAIN AMINO ACID TRANSPORT SYSTEM PERMEASE PROTEIN LIVH"/>
    <property type="match status" value="1"/>
</dbReference>
<dbReference type="NCBIfam" id="TIGR03409">
    <property type="entry name" value="urea_trans_UrtB"/>
    <property type="match status" value="1"/>
</dbReference>
<keyword evidence="6 9" id="KW-1133">Transmembrane helix</keyword>
<feature type="transmembrane region" description="Helical" evidence="9">
    <location>
        <begin position="16"/>
        <end position="37"/>
    </location>
</feature>
<proteinExistence type="inferred from homology"/>
<dbReference type="InterPro" id="IPR052157">
    <property type="entry name" value="BCAA_transport_permease"/>
</dbReference>
<dbReference type="EMBL" id="CP002683">
    <property type="protein sequence ID" value="AEH45012.1"/>
    <property type="molecule type" value="Genomic_DNA"/>
</dbReference>
<keyword evidence="11" id="KW-1185">Reference proteome</keyword>
<protein>
    <submittedName>
        <fullName evidence="10">Urea ABC transporter, permease protein UrtB</fullName>
    </submittedName>
</protein>
<dbReference type="InParanoid" id="F8A819"/>
<evidence type="ECO:0000256" key="7">
    <source>
        <dbReference type="ARBA" id="ARBA00023136"/>
    </source>
</evidence>
<evidence type="ECO:0000256" key="3">
    <source>
        <dbReference type="ARBA" id="ARBA00022475"/>
    </source>
</evidence>
<gene>
    <name evidence="10" type="ordered locus">Thein_1142</name>
</gene>
<keyword evidence="5" id="KW-0029">Amino-acid transport</keyword>
<feature type="transmembrane region" description="Helical" evidence="9">
    <location>
        <begin position="69"/>
        <end position="89"/>
    </location>
</feature>
<evidence type="ECO:0000256" key="4">
    <source>
        <dbReference type="ARBA" id="ARBA00022692"/>
    </source>
</evidence>
<dbReference type="RefSeq" id="WP_013907754.1">
    <property type="nucleotide sequence ID" value="NC_015681.1"/>
</dbReference>
<dbReference type="PATRIC" id="fig|667014.3.peg.1176"/>
<dbReference type="GO" id="GO:0022857">
    <property type="term" value="F:transmembrane transporter activity"/>
    <property type="evidence" value="ECO:0007669"/>
    <property type="project" value="InterPro"/>
</dbReference>
<keyword evidence="2" id="KW-0813">Transport</keyword>
<keyword evidence="4 9" id="KW-0812">Transmembrane</keyword>
<dbReference type="Proteomes" id="UP000006793">
    <property type="component" value="Chromosome"/>
</dbReference>
<evidence type="ECO:0000256" key="1">
    <source>
        <dbReference type="ARBA" id="ARBA00004651"/>
    </source>
</evidence>
<organism evidence="10 11">
    <name type="scientific">Thermodesulfatator indicus (strain DSM 15286 / JCM 11887 / CIR29812)</name>
    <dbReference type="NCBI Taxonomy" id="667014"/>
    <lineage>
        <taxon>Bacteria</taxon>
        <taxon>Pseudomonadati</taxon>
        <taxon>Thermodesulfobacteriota</taxon>
        <taxon>Thermodesulfobacteria</taxon>
        <taxon>Thermodesulfobacteriales</taxon>
        <taxon>Thermodesulfatatoraceae</taxon>
        <taxon>Thermodesulfatator</taxon>
    </lineage>
</organism>
<evidence type="ECO:0000313" key="11">
    <source>
        <dbReference type="Proteomes" id="UP000006793"/>
    </source>
</evidence>
<evidence type="ECO:0000256" key="8">
    <source>
        <dbReference type="ARBA" id="ARBA00037998"/>
    </source>
</evidence>
<name>F8A819_THEID</name>
<dbReference type="AlphaFoldDB" id="F8A819"/>
<dbReference type="Pfam" id="PF02653">
    <property type="entry name" value="BPD_transp_2"/>
    <property type="match status" value="1"/>
</dbReference>
<feature type="transmembrane region" description="Helical" evidence="9">
    <location>
        <begin position="273"/>
        <end position="290"/>
    </location>
</feature>
<accession>F8A819</accession>